<evidence type="ECO:0000313" key="2">
    <source>
        <dbReference type="EMBL" id="TKA69752.1"/>
    </source>
</evidence>
<protein>
    <submittedName>
        <fullName evidence="2">Uncharacterized protein</fullName>
    </submittedName>
</protein>
<keyword evidence="3" id="KW-1185">Reference proteome</keyword>
<dbReference type="EMBL" id="NAJQ01000434">
    <property type="protein sequence ID" value="TKA69752.1"/>
    <property type="molecule type" value="Genomic_DNA"/>
</dbReference>
<proteinExistence type="predicted"/>
<gene>
    <name evidence="2" type="ORF">B0A55_08304</name>
</gene>
<evidence type="ECO:0000256" key="1">
    <source>
        <dbReference type="SAM" id="MobiDB-lite"/>
    </source>
</evidence>
<name>A0A4U0X0M2_9PEZI</name>
<dbReference type="AlphaFoldDB" id="A0A4U0X0M2"/>
<feature type="compositionally biased region" description="Basic and acidic residues" evidence="1">
    <location>
        <begin position="358"/>
        <end position="370"/>
    </location>
</feature>
<sequence>MLATLARHNLCSTPLPRRLIVHAVLRPSASRRPPPRHRTEIVRTAHSNPFTPARNLPKEPENISFQTFQERAASRTATLSDARGCVLHHDAALHNLSPERWREEVKAQAVGGRVLMWLWETGCGGDGIFRNDHQFTNTLLADNALERYCRALGMIEQAKAACYPYPPLVAMYVVLDRALKRPTCLPCSTRGFEAFLASQRLVNTADRVALSVAGLHLYHPTRPTAKPMLRLLQSKDPMLDTVLSGSRPSGRNQMGGELLRAAYILRCEGAQDEAAFVEAVVEASTPVVWLTRETVYRVTGTDPKLVHLTKGTPRLNRPSQLAVFRPLKIDSDPPIPAPSAAEGPSSRIPPESIQTPSSRHDIGSPHEDGGRLPYSGQ</sequence>
<dbReference type="Proteomes" id="UP000309340">
    <property type="component" value="Unassembled WGS sequence"/>
</dbReference>
<feature type="region of interest" description="Disordered" evidence="1">
    <location>
        <begin position="327"/>
        <end position="377"/>
    </location>
</feature>
<accession>A0A4U0X0M2</accession>
<dbReference type="OrthoDB" id="3648338at2759"/>
<reference evidence="2 3" key="1">
    <citation type="submission" date="2017-03" db="EMBL/GenBank/DDBJ databases">
        <title>Genomes of endolithic fungi from Antarctica.</title>
        <authorList>
            <person name="Coleine C."/>
            <person name="Masonjones S."/>
            <person name="Stajich J.E."/>
        </authorList>
    </citation>
    <scope>NUCLEOTIDE SEQUENCE [LARGE SCALE GENOMIC DNA]</scope>
    <source>
        <strain evidence="2 3">CCFEE 5184</strain>
    </source>
</reference>
<evidence type="ECO:0000313" key="3">
    <source>
        <dbReference type="Proteomes" id="UP000309340"/>
    </source>
</evidence>
<organism evidence="2 3">
    <name type="scientific">Friedmanniomyces simplex</name>
    <dbReference type="NCBI Taxonomy" id="329884"/>
    <lineage>
        <taxon>Eukaryota</taxon>
        <taxon>Fungi</taxon>
        <taxon>Dikarya</taxon>
        <taxon>Ascomycota</taxon>
        <taxon>Pezizomycotina</taxon>
        <taxon>Dothideomycetes</taxon>
        <taxon>Dothideomycetidae</taxon>
        <taxon>Mycosphaerellales</taxon>
        <taxon>Teratosphaeriaceae</taxon>
        <taxon>Friedmanniomyces</taxon>
    </lineage>
</organism>
<comment type="caution">
    <text evidence="2">The sequence shown here is derived from an EMBL/GenBank/DDBJ whole genome shotgun (WGS) entry which is preliminary data.</text>
</comment>